<dbReference type="InterPro" id="IPR052521">
    <property type="entry name" value="Cell_div_SPOR-domain"/>
</dbReference>
<dbReference type="RefSeq" id="WP_233052497.1">
    <property type="nucleotide sequence ID" value="NZ_JAIMJA010000008.1"/>
</dbReference>
<dbReference type="InterPro" id="IPR036680">
    <property type="entry name" value="SPOR-like_sf"/>
</dbReference>
<dbReference type="Gene3D" id="3.30.70.1070">
    <property type="entry name" value="Sporulation related repeat"/>
    <property type="match status" value="1"/>
</dbReference>
<dbReference type="Proteomes" id="UP001201273">
    <property type="component" value="Unassembled WGS sequence"/>
</dbReference>
<dbReference type="EMBL" id="JAIMJA010000008">
    <property type="protein sequence ID" value="MCE2594986.1"/>
    <property type="molecule type" value="Genomic_DNA"/>
</dbReference>
<protein>
    <submittedName>
        <fullName evidence="4">SPOR domain-containing protein</fullName>
    </submittedName>
</protein>
<feature type="compositionally biased region" description="Basic residues" evidence="1">
    <location>
        <begin position="10"/>
        <end position="21"/>
    </location>
</feature>
<accession>A0ABS8WBM0</accession>
<dbReference type="PANTHER" id="PTHR38687:SF2">
    <property type="entry name" value="CELL DIVISION PROTEIN FTSN"/>
    <property type="match status" value="1"/>
</dbReference>
<proteinExistence type="predicted"/>
<keyword evidence="2" id="KW-1133">Transmembrane helix</keyword>
<reference evidence="4 5" key="1">
    <citation type="journal article" date="2022" name="Environ. Microbiol. Rep.">
        <title>Eco-phylogenetic analyses reveal divergent evolution of vitamin B12 metabolism in the marine bacterial family 'Psychromonadaceae'.</title>
        <authorList>
            <person name="Jin X."/>
            <person name="Yang Y."/>
            <person name="Cao H."/>
            <person name="Gao B."/>
            <person name="Zhao Z."/>
        </authorList>
    </citation>
    <scope>NUCLEOTIDE SEQUENCE [LARGE SCALE GENOMIC DNA]</scope>
    <source>
        <strain evidence="4 5">MKS20</strain>
    </source>
</reference>
<dbReference type="PANTHER" id="PTHR38687">
    <property type="entry name" value="CELL DIVISION PROTEIN DEDD-RELATED"/>
    <property type="match status" value="1"/>
</dbReference>
<name>A0ABS8WBM0_9GAMM</name>
<dbReference type="Pfam" id="PF05036">
    <property type="entry name" value="SPOR"/>
    <property type="match status" value="1"/>
</dbReference>
<evidence type="ECO:0000256" key="1">
    <source>
        <dbReference type="SAM" id="MobiDB-lite"/>
    </source>
</evidence>
<keyword evidence="2" id="KW-0812">Transmembrane</keyword>
<evidence type="ECO:0000313" key="5">
    <source>
        <dbReference type="Proteomes" id="UP001201273"/>
    </source>
</evidence>
<dbReference type="InterPro" id="IPR007730">
    <property type="entry name" value="SPOR-like_dom"/>
</dbReference>
<feature type="transmembrane region" description="Helical" evidence="2">
    <location>
        <begin position="30"/>
        <end position="50"/>
    </location>
</feature>
<evidence type="ECO:0000313" key="4">
    <source>
        <dbReference type="EMBL" id="MCE2594986.1"/>
    </source>
</evidence>
<keyword evidence="5" id="KW-1185">Reference proteome</keyword>
<organism evidence="4 5">
    <name type="scientific">Motilimonas cestriensis</name>
    <dbReference type="NCBI Taxonomy" id="2742685"/>
    <lineage>
        <taxon>Bacteria</taxon>
        <taxon>Pseudomonadati</taxon>
        <taxon>Pseudomonadota</taxon>
        <taxon>Gammaproteobacteria</taxon>
        <taxon>Alteromonadales</taxon>
        <taxon>Alteromonadales genera incertae sedis</taxon>
        <taxon>Motilimonas</taxon>
    </lineage>
</organism>
<feature type="region of interest" description="Disordered" evidence="1">
    <location>
        <begin position="1"/>
        <end position="25"/>
    </location>
</feature>
<gene>
    <name evidence="4" type="ORF">K6Y31_09175</name>
</gene>
<dbReference type="SUPFAM" id="SSF110997">
    <property type="entry name" value="Sporulation related repeat"/>
    <property type="match status" value="1"/>
</dbReference>
<evidence type="ECO:0000259" key="3">
    <source>
        <dbReference type="PROSITE" id="PS51724"/>
    </source>
</evidence>
<feature type="domain" description="SPOR" evidence="3">
    <location>
        <begin position="107"/>
        <end position="187"/>
    </location>
</feature>
<dbReference type="PROSITE" id="PS51724">
    <property type="entry name" value="SPOR"/>
    <property type="match status" value="1"/>
</dbReference>
<comment type="caution">
    <text evidence="4">The sequence shown here is derived from an EMBL/GenBank/DDBJ whole genome shotgun (WGS) entry which is preliminary data.</text>
</comment>
<sequence length="192" mass="21539">MARDYVRNQPQKRKTNAKRGPAKSAPTSRLPIVAIVIAVIALSGFGYFLYTISGSADNAEIIEVIATPAPKAKTPAEKPLPEKPKEKWDYIEQLENKEVEVDVPADPPPAIPYQMQCGSFRDKGQAESLKAKIAFQGLESQVRRSEGKNGIWYKVVLGPYERKRLAQTDSHKLTRAKIRNCQIWQWQGPLPK</sequence>
<evidence type="ECO:0000256" key="2">
    <source>
        <dbReference type="SAM" id="Phobius"/>
    </source>
</evidence>
<keyword evidence="2" id="KW-0472">Membrane</keyword>